<dbReference type="PANTHER" id="PTHR23267">
    <property type="entry name" value="IMMUNOGLOBULIN LIGHT CHAIN"/>
    <property type="match status" value="1"/>
</dbReference>
<evidence type="ECO:0000259" key="1">
    <source>
        <dbReference type="PROSITE" id="PS50835"/>
    </source>
</evidence>
<name>A0A3B3Z0S7_9TELE</name>
<sequence length="149" mass="16481">HMCPASLLQLLRGQSQVTVTQQPAAVRADLGGSASINCRTSQNVYVYNSNHYLAWYQQKDGQTPKLLIYYTSTRASGTPSRFSGSGSNSDFTLTISGVQAEDAAVYYCQSFHYPNSQYVFTQWKTVVQKPPSVIMNRNYIAAASSCCRN</sequence>
<protein>
    <recommendedName>
        <fullName evidence="1">Ig-like domain-containing protein</fullName>
    </recommendedName>
</protein>
<evidence type="ECO:0000313" key="2">
    <source>
        <dbReference type="Ensembl" id="ENSPMEP00000033232.1"/>
    </source>
</evidence>
<accession>A0A3B3Z0S7</accession>
<evidence type="ECO:0000313" key="3">
    <source>
        <dbReference type="Proteomes" id="UP000261480"/>
    </source>
</evidence>
<reference evidence="2" key="2">
    <citation type="submission" date="2025-09" db="UniProtKB">
        <authorList>
            <consortium name="Ensembl"/>
        </authorList>
    </citation>
    <scope>IDENTIFICATION</scope>
</reference>
<dbReference type="SMART" id="SM00406">
    <property type="entry name" value="IGv"/>
    <property type="match status" value="1"/>
</dbReference>
<dbReference type="InterPro" id="IPR013783">
    <property type="entry name" value="Ig-like_fold"/>
</dbReference>
<dbReference type="InterPro" id="IPR007110">
    <property type="entry name" value="Ig-like_dom"/>
</dbReference>
<keyword evidence="3" id="KW-1185">Reference proteome</keyword>
<dbReference type="Proteomes" id="UP000261480">
    <property type="component" value="Unplaced"/>
</dbReference>
<dbReference type="Pfam" id="PF07686">
    <property type="entry name" value="V-set"/>
    <property type="match status" value="1"/>
</dbReference>
<dbReference type="InterPro" id="IPR003599">
    <property type="entry name" value="Ig_sub"/>
</dbReference>
<dbReference type="STRING" id="48701.ENSPMEP00000033232"/>
<dbReference type="SMART" id="SM00409">
    <property type="entry name" value="IG"/>
    <property type="match status" value="1"/>
</dbReference>
<dbReference type="InterPro" id="IPR036179">
    <property type="entry name" value="Ig-like_dom_sf"/>
</dbReference>
<organism evidence="2 3">
    <name type="scientific">Poecilia mexicana</name>
    <dbReference type="NCBI Taxonomy" id="48701"/>
    <lineage>
        <taxon>Eukaryota</taxon>
        <taxon>Metazoa</taxon>
        <taxon>Chordata</taxon>
        <taxon>Craniata</taxon>
        <taxon>Vertebrata</taxon>
        <taxon>Euteleostomi</taxon>
        <taxon>Actinopterygii</taxon>
        <taxon>Neopterygii</taxon>
        <taxon>Teleostei</taxon>
        <taxon>Neoteleostei</taxon>
        <taxon>Acanthomorphata</taxon>
        <taxon>Ovalentaria</taxon>
        <taxon>Atherinomorphae</taxon>
        <taxon>Cyprinodontiformes</taxon>
        <taxon>Poeciliidae</taxon>
        <taxon>Poeciliinae</taxon>
        <taxon>Poecilia</taxon>
    </lineage>
</organism>
<dbReference type="InterPro" id="IPR013106">
    <property type="entry name" value="Ig_V-set"/>
</dbReference>
<proteinExistence type="predicted"/>
<dbReference type="SUPFAM" id="SSF48726">
    <property type="entry name" value="Immunoglobulin"/>
    <property type="match status" value="1"/>
</dbReference>
<dbReference type="PROSITE" id="PS50835">
    <property type="entry name" value="IG_LIKE"/>
    <property type="match status" value="1"/>
</dbReference>
<dbReference type="AlphaFoldDB" id="A0A3B3Z0S7"/>
<feature type="domain" description="Ig-like" evidence="1">
    <location>
        <begin position="15"/>
        <end position="121"/>
    </location>
</feature>
<reference evidence="2" key="1">
    <citation type="submission" date="2025-08" db="UniProtKB">
        <authorList>
            <consortium name="Ensembl"/>
        </authorList>
    </citation>
    <scope>IDENTIFICATION</scope>
</reference>
<dbReference type="Gene3D" id="2.60.40.10">
    <property type="entry name" value="Immunoglobulins"/>
    <property type="match status" value="1"/>
</dbReference>
<dbReference type="InterPro" id="IPR050150">
    <property type="entry name" value="IgV_Light_Chain"/>
</dbReference>
<dbReference type="FunFam" id="2.60.40.10:FF:001230">
    <property type="entry name" value="Immunoglobulin kappa variable 8-16"/>
    <property type="match status" value="1"/>
</dbReference>
<dbReference type="Ensembl" id="ENSPMET00000027843.1">
    <property type="protein sequence ID" value="ENSPMEP00000033232.1"/>
    <property type="gene ID" value="ENSPMEG00000021628.1"/>
</dbReference>